<accession>A0A158KC57</accession>
<dbReference type="InterPro" id="IPR029017">
    <property type="entry name" value="Enolase-like_N"/>
</dbReference>
<reference evidence="1" key="1">
    <citation type="submission" date="2016-01" db="EMBL/GenBank/DDBJ databases">
        <authorList>
            <person name="Peeters C."/>
        </authorList>
    </citation>
    <scope>NUCLEOTIDE SEQUENCE [LARGE SCALE GENOMIC DNA]</scope>
    <source>
        <strain evidence="1">LMG 22937</strain>
    </source>
</reference>
<gene>
    <name evidence="1" type="ORF">AWB67_05310</name>
</gene>
<dbReference type="AlphaFoldDB" id="A0A158KC57"/>
<evidence type="ECO:0000313" key="1">
    <source>
        <dbReference type="EMBL" id="SAL78706.1"/>
    </source>
</evidence>
<evidence type="ECO:0000313" key="2">
    <source>
        <dbReference type="Proteomes" id="UP000054925"/>
    </source>
</evidence>
<dbReference type="Proteomes" id="UP000054925">
    <property type="component" value="Unassembled WGS sequence"/>
</dbReference>
<dbReference type="EMBL" id="FCOL02000046">
    <property type="protein sequence ID" value="SAL78706.1"/>
    <property type="molecule type" value="Genomic_DNA"/>
</dbReference>
<dbReference type="SUPFAM" id="SSF54826">
    <property type="entry name" value="Enolase N-terminal domain-like"/>
    <property type="match status" value="1"/>
</dbReference>
<name>A0A158KC57_9BURK</name>
<sequence length="59" mass="6657">MPKITNIRTIRLPARPKLIWVELETDDGLTGLGETFRGAQAVEAVLHELVQHPVNRLNK</sequence>
<protein>
    <submittedName>
        <fullName evidence="1">Mandelate racemase</fullName>
    </submittedName>
</protein>
<comment type="caution">
    <text evidence="1">The sequence shown here is derived from an EMBL/GenBank/DDBJ whole genome shotgun (WGS) entry which is preliminary data.</text>
</comment>
<proteinExistence type="predicted"/>
<organism evidence="1 2">
    <name type="scientific">Caballeronia terrestris</name>
    <dbReference type="NCBI Taxonomy" id="1226301"/>
    <lineage>
        <taxon>Bacteria</taxon>
        <taxon>Pseudomonadati</taxon>
        <taxon>Pseudomonadota</taxon>
        <taxon>Betaproteobacteria</taxon>
        <taxon>Burkholderiales</taxon>
        <taxon>Burkholderiaceae</taxon>
        <taxon>Caballeronia</taxon>
    </lineage>
</organism>
<keyword evidence="2" id="KW-1185">Reference proteome</keyword>
<dbReference type="Gene3D" id="3.30.390.10">
    <property type="entry name" value="Enolase-like, N-terminal domain"/>
    <property type="match status" value="1"/>
</dbReference>